<dbReference type="PANTHER" id="PTHR30250">
    <property type="entry name" value="PST FAMILY PREDICTED COLANIC ACID TRANSPORTER"/>
    <property type="match status" value="1"/>
</dbReference>
<dbReference type="InterPro" id="IPR050833">
    <property type="entry name" value="Poly_Biosynth_Transport"/>
</dbReference>
<name>F2IA03_FLUTR</name>
<evidence type="ECO:0000256" key="5">
    <source>
        <dbReference type="ARBA" id="ARBA00023136"/>
    </source>
</evidence>
<dbReference type="Proteomes" id="UP000007463">
    <property type="component" value="Chromosome"/>
</dbReference>
<dbReference type="PANTHER" id="PTHR30250:SF28">
    <property type="entry name" value="POLYSACCHARIDE BIOSYNTHESIS PROTEIN"/>
    <property type="match status" value="1"/>
</dbReference>
<feature type="transmembrane region" description="Helical" evidence="6">
    <location>
        <begin position="336"/>
        <end position="357"/>
    </location>
</feature>
<feature type="transmembrane region" description="Helical" evidence="6">
    <location>
        <begin position="405"/>
        <end position="424"/>
    </location>
</feature>
<feature type="transmembrane region" description="Helical" evidence="6">
    <location>
        <begin position="111"/>
        <end position="130"/>
    </location>
</feature>
<keyword evidence="2" id="KW-1003">Cell membrane</keyword>
<reference evidence="8" key="2">
    <citation type="submission" date="2011-02" db="EMBL/GenBank/DDBJ databases">
        <title>The complete genome of Fluviicola taffensis DSM 16823.</title>
        <authorList>
            <consortium name="US DOE Joint Genome Institute (JGI-PGF)"/>
            <person name="Lucas S."/>
            <person name="Copeland A."/>
            <person name="Lapidus A."/>
            <person name="Bruce D."/>
            <person name="Goodwin L."/>
            <person name="Pitluck S."/>
            <person name="Kyrpides N."/>
            <person name="Mavromatis K."/>
            <person name="Ivanova N."/>
            <person name="Mikhailova N."/>
            <person name="Pagani I."/>
            <person name="Chertkov O."/>
            <person name="Detter J.C."/>
            <person name="Han C."/>
            <person name="Tapia R."/>
            <person name="Land M."/>
            <person name="Hauser L."/>
            <person name="Markowitz V."/>
            <person name="Cheng J.-F."/>
            <person name="Hugenholtz P."/>
            <person name="Woyke T."/>
            <person name="Wu D."/>
            <person name="Tindall B."/>
            <person name="Pomrenke H.G."/>
            <person name="Brambilla E."/>
            <person name="Klenk H.-P."/>
            <person name="Eisen J.A."/>
        </authorList>
    </citation>
    <scope>NUCLEOTIDE SEQUENCE [LARGE SCALE GENOMIC DNA]</scope>
    <source>
        <strain evidence="8">DSM 16823 / RW262 / RW262</strain>
    </source>
</reference>
<feature type="transmembrane region" description="Helical" evidence="6">
    <location>
        <begin position="12"/>
        <end position="35"/>
    </location>
</feature>
<proteinExistence type="predicted"/>
<reference evidence="7 8" key="1">
    <citation type="journal article" date="2011" name="Stand. Genomic Sci.">
        <title>Complete genome sequence of the gliding freshwater bacterium Fluviicola taffensis type strain (RW262).</title>
        <authorList>
            <person name="Woyke T."/>
            <person name="Chertkov O."/>
            <person name="Lapidus A."/>
            <person name="Nolan M."/>
            <person name="Lucas S."/>
            <person name="Del Rio T.G."/>
            <person name="Tice H."/>
            <person name="Cheng J.F."/>
            <person name="Tapia R."/>
            <person name="Han C."/>
            <person name="Goodwin L."/>
            <person name="Pitluck S."/>
            <person name="Liolios K."/>
            <person name="Pagani I."/>
            <person name="Ivanova N."/>
            <person name="Huntemann M."/>
            <person name="Mavromatis K."/>
            <person name="Mikhailova N."/>
            <person name="Pati A."/>
            <person name="Chen A."/>
            <person name="Palaniappan K."/>
            <person name="Land M."/>
            <person name="Hauser L."/>
            <person name="Brambilla E.M."/>
            <person name="Rohde M."/>
            <person name="Mwirichia R."/>
            <person name="Sikorski J."/>
            <person name="Tindall B.J."/>
            <person name="Goker M."/>
            <person name="Bristow J."/>
            <person name="Eisen J.A."/>
            <person name="Markowitz V."/>
            <person name="Hugenholtz P."/>
            <person name="Klenk H.P."/>
            <person name="Kyrpides N.C."/>
        </authorList>
    </citation>
    <scope>NUCLEOTIDE SEQUENCE [LARGE SCALE GENOMIC DNA]</scope>
    <source>
        <strain evidence="8">DSM 16823 / RW262 / RW262</strain>
    </source>
</reference>
<feature type="transmembrane region" description="Helical" evidence="6">
    <location>
        <begin position="221"/>
        <end position="245"/>
    </location>
</feature>
<sequence length="434" mass="49437" precursor="true">MQLKALKSDFVKSVLTLMTGTAIAQLITYLIYPILTRIYSTSDIGELGVYTRLVAFIAAFATARYELTLPIAKQDHHAFLLYRLSFRISLIVLSSILLLGFIFYLLKPFDLSNYVFLLIVVVSSYIMVWINLGTSWSIRKKLFHQVSRQRVVNSVSVNGLRLFFGLANFGAFGLILGSLLGSFASIFVFIRTFLSDLKIYRPTKDLKRFRILAKEYKSFPLINLPHTLLDLGIDLLIAFFIVLFYDKDVFGSFSHAYMMLRLPLLFFGQSIGQVFFNKCSDMINKGQDIYPLVKKTTRTLFLIAVVPFTVLFFYGVPIFKFIFGDQWEESGRIAEILAPALVLNFLISPISTLALILSKQKAMFGIGIIVAFIHCFCFGVLPLLFSGLMRLRVLSINFHSFEFILVVNTILLSIVYVIVLKMYLNFAKNRITLN</sequence>
<keyword evidence="3 6" id="KW-0812">Transmembrane</keyword>
<protein>
    <submittedName>
        <fullName evidence="7">Polysaccharide biosynthesis protein</fullName>
    </submittedName>
</protein>
<accession>F2IA03</accession>
<dbReference type="eggNOG" id="COG2244">
    <property type="taxonomic scope" value="Bacteria"/>
</dbReference>
<keyword evidence="8" id="KW-1185">Reference proteome</keyword>
<evidence type="ECO:0000256" key="3">
    <source>
        <dbReference type="ARBA" id="ARBA00022692"/>
    </source>
</evidence>
<dbReference type="GO" id="GO:0005886">
    <property type="term" value="C:plasma membrane"/>
    <property type="evidence" value="ECO:0007669"/>
    <property type="project" value="UniProtKB-SubCell"/>
</dbReference>
<dbReference type="AlphaFoldDB" id="F2IA03"/>
<dbReference type="Pfam" id="PF13440">
    <property type="entry name" value="Polysacc_synt_3"/>
    <property type="match status" value="1"/>
</dbReference>
<evidence type="ECO:0000313" key="8">
    <source>
        <dbReference type="Proteomes" id="UP000007463"/>
    </source>
</evidence>
<feature type="transmembrane region" description="Helical" evidence="6">
    <location>
        <begin position="364"/>
        <end position="385"/>
    </location>
</feature>
<feature type="transmembrane region" description="Helical" evidence="6">
    <location>
        <begin position="84"/>
        <end position="105"/>
    </location>
</feature>
<gene>
    <name evidence="7" type="ordered locus">Fluta_2175</name>
</gene>
<evidence type="ECO:0000256" key="1">
    <source>
        <dbReference type="ARBA" id="ARBA00004651"/>
    </source>
</evidence>
<dbReference type="STRING" id="755732.Fluta_2175"/>
<dbReference type="OrthoDB" id="109075at2"/>
<feature type="transmembrane region" description="Helical" evidence="6">
    <location>
        <begin position="257"/>
        <end position="276"/>
    </location>
</feature>
<dbReference type="EMBL" id="CP002542">
    <property type="protein sequence ID" value="AEA44161.1"/>
    <property type="molecule type" value="Genomic_DNA"/>
</dbReference>
<dbReference type="KEGG" id="fte:Fluta_2175"/>
<feature type="transmembrane region" description="Helical" evidence="6">
    <location>
        <begin position="297"/>
        <end position="316"/>
    </location>
</feature>
<organism evidence="7 8">
    <name type="scientific">Fluviicola taffensis (strain DSM 16823 / NCIMB 13979 / RW262)</name>
    <dbReference type="NCBI Taxonomy" id="755732"/>
    <lineage>
        <taxon>Bacteria</taxon>
        <taxon>Pseudomonadati</taxon>
        <taxon>Bacteroidota</taxon>
        <taxon>Flavobacteriia</taxon>
        <taxon>Flavobacteriales</taxon>
        <taxon>Crocinitomicaceae</taxon>
        <taxon>Fluviicola</taxon>
    </lineage>
</organism>
<dbReference type="HOGENOM" id="CLU_037830_0_0_10"/>
<evidence type="ECO:0000313" key="7">
    <source>
        <dbReference type="EMBL" id="AEA44161.1"/>
    </source>
</evidence>
<comment type="subcellular location">
    <subcellularLocation>
        <location evidence="1">Cell membrane</location>
        <topology evidence="1">Multi-pass membrane protein</topology>
    </subcellularLocation>
</comment>
<keyword evidence="4 6" id="KW-1133">Transmembrane helix</keyword>
<keyword evidence="5 6" id="KW-0472">Membrane</keyword>
<evidence type="ECO:0000256" key="2">
    <source>
        <dbReference type="ARBA" id="ARBA00022475"/>
    </source>
</evidence>
<evidence type="ECO:0000256" key="4">
    <source>
        <dbReference type="ARBA" id="ARBA00022989"/>
    </source>
</evidence>
<evidence type="ECO:0000256" key="6">
    <source>
        <dbReference type="SAM" id="Phobius"/>
    </source>
</evidence>